<protein>
    <submittedName>
        <fullName evidence="1">Uncharacterized protein</fullName>
    </submittedName>
</protein>
<keyword evidence="2" id="KW-1185">Reference proteome</keyword>
<name>A0A392ULA2_9FABA</name>
<dbReference type="AlphaFoldDB" id="A0A392ULA2"/>
<organism evidence="1 2">
    <name type="scientific">Trifolium medium</name>
    <dbReference type="NCBI Taxonomy" id="97028"/>
    <lineage>
        <taxon>Eukaryota</taxon>
        <taxon>Viridiplantae</taxon>
        <taxon>Streptophyta</taxon>
        <taxon>Embryophyta</taxon>
        <taxon>Tracheophyta</taxon>
        <taxon>Spermatophyta</taxon>
        <taxon>Magnoliopsida</taxon>
        <taxon>eudicotyledons</taxon>
        <taxon>Gunneridae</taxon>
        <taxon>Pentapetalae</taxon>
        <taxon>rosids</taxon>
        <taxon>fabids</taxon>
        <taxon>Fabales</taxon>
        <taxon>Fabaceae</taxon>
        <taxon>Papilionoideae</taxon>
        <taxon>50 kb inversion clade</taxon>
        <taxon>NPAAA clade</taxon>
        <taxon>Hologalegina</taxon>
        <taxon>IRL clade</taxon>
        <taxon>Trifolieae</taxon>
        <taxon>Trifolium</taxon>
    </lineage>
</organism>
<accession>A0A392ULA2</accession>
<evidence type="ECO:0000313" key="1">
    <source>
        <dbReference type="EMBL" id="MCI74341.1"/>
    </source>
</evidence>
<comment type="caution">
    <text evidence="1">The sequence shown here is derived from an EMBL/GenBank/DDBJ whole genome shotgun (WGS) entry which is preliminary data.</text>
</comment>
<reference evidence="1 2" key="1">
    <citation type="journal article" date="2018" name="Front. Plant Sci.">
        <title>Red Clover (Trifolium pratense) and Zigzag Clover (T. medium) - A Picture of Genomic Similarities and Differences.</title>
        <authorList>
            <person name="Dluhosova J."/>
            <person name="Istvanek J."/>
            <person name="Nedelnik J."/>
            <person name="Repkova J."/>
        </authorList>
    </citation>
    <scope>NUCLEOTIDE SEQUENCE [LARGE SCALE GENOMIC DNA]</scope>
    <source>
        <strain evidence="2">cv. 10/8</strain>
        <tissue evidence="1">Leaf</tissue>
    </source>
</reference>
<sequence length="29" mass="3333">MEEKVGAPPRLMTAWRCSGGRWGVRTRDE</sequence>
<dbReference type="EMBL" id="LXQA010858564">
    <property type="protein sequence ID" value="MCI74341.1"/>
    <property type="molecule type" value="Genomic_DNA"/>
</dbReference>
<proteinExistence type="predicted"/>
<evidence type="ECO:0000313" key="2">
    <source>
        <dbReference type="Proteomes" id="UP000265520"/>
    </source>
</evidence>
<dbReference type="Proteomes" id="UP000265520">
    <property type="component" value="Unassembled WGS sequence"/>
</dbReference>